<comment type="caution">
    <text evidence="9">The sequence shown here is derived from an EMBL/GenBank/DDBJ whole genome shotgun (WGS) entry which is preliminary data.</text>
</comment>
<dbReference type="GO" id="GO:0005886">
    <property type="term" value="C:plasma membrane"/>
    <property type="evidence" value="ECO:0007669"/>
    <property type="project" value="TreeGrafter"/>
</dbReference>
<comment type="similarity">
    <text evidence="2 7">Belongs to the purine-cytosine permease (2.A.39) family.</text>
</comment>
<feature type="transmembrane region" description="Helical" evidence="8">
    <location>
        <begin position="187"/>
        <end position="208"/>
    </location>
</feature>
<evidence type="ECO:0000313" key="10">
    <source>
        <dbReference type="Proteomes" id="UP001147746"/>
    </source>
</evidence>
<evidence type="ECO:0000256" key="5">
    <source>
        <dbReference type="ARBA" id="ARBA00022989"/>
    </source>
</evidence>
<dbReference type="PANTHER" id="PTHR31806:SF17">
    <property type="entry name" value="VITAMIN B6 TRANSPORTER TPN1"/>
    <property type="match status" value="1"/>
</dbReference>
<keyword evidence="5 8" id="KW-1133">Transmembrane helix</keyword>
<dbReference type="GO" id="GO:0000329">
    <property type="term" value="C:fungal-type vacuole membrane"/>
    <property type="evidence" value="ECO:0007669"/>
    <property type="project" value="TreeGrafter"/>
</dbReference>
<evidence type="ECO:0000313" key="9">
    <source>
        <dbReference type="EMBL" id="KAJ5330830.1"/>
    </source>
</evidence>
<dbReference type="Proteomes" id="UP001147746">
    <property type="component" value="Unassembled WGS sequence"/>
</dbReference>
<reference evidence="9" key="2">
    <citation type="journal article" date="2023" name="IMA Fungus">
        <title>Comparative genomic study of the Penicillium genus elucidates a diverse pangenome and 15 lateral gene transfer events.</title>
        <authorList>
            <person name="Petersen C."/>
            <person name="Sorensen T."/>
            <person name="Nielsen M.R."/>
            <person name="Sondergaard T.E."/>
            <person name="Sorensen J.L."/>
            <person name="Fitzpatrick D.A."/>
            <person name="Frisvad J.C."/>
            <person name="Nielsen K.L."/>
        </authorList>
    </citation>
    <scope>NUCLEOTIDE SEQUENCE</scope>
    <source>
        <strain evidence="9">IBT 21472</strain>
    </source>
</reference>
<evidence type="ECO:0000256" key="4">
    <source>
        <dbReference type="ARBA" id="ARBA00022692"/>
    </source>
</evidence>
<dbReference type="GO" id="GO:0022857">
    <property type="term" value="F:transmembrane transporter activity"/>
    <property type="evidence" value="ECO:0007669"/>
    <property type="project" value="InterPro"/>
</dbReference>
<feature type="transmembrane region" description="Helical" evidence="8">
    <location>
        <begin position="349"/>
        <end position="373"/>
    </location>
</feature>
<reference evidence="9" key="1">
    <citation type="submission" date="2022-12" db="EMBL/GenBank/DDBJ databases">
        <authorList>
            <person name="Petersen C."/>
        </authorList>
    </citation>
    <scope>NUCLEOTIDE SEQUENCE</scope>
    <source>
        <strain evidence="9">IBT 21472</strain>
    </source>
</reference>
<gene>
    <name evidence="9" type="ORF">N7476_000613</name>
</gene>
<keyword evidence="3 7" id="KW-0813">Transport</keyword>
<feature type="transmembrane region" description="Helical" evidence="8">
    <location>
        <begin position="159"/>
        <end position="180"/>
    </location>
</feature>
<dbReference type="Gene3D" id="1.10.4160.10">
    <property type="entry name" value="Hydantoin permease"/>
    <property type="match status" value="1"/>
</dbReference>
<name>A0A9W9UE37_9EURO</name>
<keyword evidence="10" id="KW-1185">Reference proteome</keyword>
<dbReference type="OrthoDB" id="5428495at2759"/>
<feature type="transmembrane region" description="Helical" evidence="8">
    <location>
        <begin position="311"/>
        <end position="329"/>
    </location>
</feature>
<evidence type="ECO:0000256" key="1">
    <source>
        <dbReference type="ARBA" id="ARBA00004141"/>
    </source>
</evidence>
<evidence type="ECO:0000256" key="7">
    <source>
        <dbReference type="PIRNR" id="PIRNR002744"/>
    </source>
</evidence>
<protein>
    <submittedName>
        <fullName evidence="9">Permease cytosine/purine uracil thiamine allantoin</fullName>
    </submittedName>
</protein>
<feature type="transmembrane region" description="Helical" evidence="8">
    <location>
        <begin position="418"/>
        <end position="441"/>
    </location>
</feature>
<dbReference type="EMBL" id="JAPZBO010000001">
    <property type="protein sequence ID" value="KAJ5330830.1"/>
    <property type="molecule type" value="Genomic_DNA"/>
</dbReference>
<feature type="transmembrane region" description="Helical" evidence="8">
    <location>
        <begin position="82"/>
        <end position="107"/>
    </location>
</feature>
<feature type="transmembrane region" description="Helical" evidence="8">
    <location>
        <begin position="48"/>
        <end position="70"/>
    </location>
</feature>
<feature type="transmembrane region" description="Helical" evidence="8">
    <location>
        <begin position="220"/>
        <end position="240"/>
    </location>
</feature>
<feature type="transmembrane region" description="Helical" evidence="8">
    <location>
        <begin position="461"/>
        <end position="480"/>
    </location>
</feature>
<dbReference type="InterPro" id="IPR026030">
    <property type="entry name" value="Pur-cyt_permease_Fcy2/21/22"/>
</dbReference>
<proteinExistence type="inferred from homology"/>
<evidence type="ECO:0000256" key="2">
    <source>
        <dbReference type="ARBA" id="ARBA00008974"/>
    </source>
</evidence>
<keyword evidence="4 8" id="KW-0812">Transmembrane</keyword>
<accession>A0A9W9UE37</accession>
<dbReference type="PANTHER" id="PTHR31806">
    <property type="entry name" value="PURINE-CYTOSINE PERMEASE FCY2-RELATED"/>
    <property type="match status" value="1"/>
</dbReference>
<evidence type="ECO:0000256" key="6">
    <source>
        <dbReference type="ARBA" id="ARBA00023136"/>
    </source>
</evidence>
<evidence type="ECO:0000256" key="3">
    <source>
        <dbReference type="ARBA" id="ARBA00022448"/>
    </source>
</evidence>
<organism evidence="9 10">
    <name type="scientific">Penicillium atrosanguineum</name>
    <dbReference type="NCBI Taxonomy" id="1132637"/>
    <lineage>
        <taxon>Eukaryota</taxon>
        <taxon>Fungi</taxon>
        <taxon>Dikarya</taxon>
        <taxon>Ascomycota</taxon>
        <taxon>Pezizomycotina</taxon>
        <taxon>Eurotiomycetes</taxon>
        <taxon>Eurotiomycetidae</taxon>
        <taxon>Eurotiales</taxon>
        <taxon>Aspergillaceae</taxon>
        <taxon>Penicillium</taxon>
    </lineage>
</organism>
<feature type="transmembrane region" description="Helical" evidence="8">
    <location>
        <begin position="379"/>
        <end position="397"/>
    </location>
</feature>
<evidence type="ECO:0000256" key="8">
    <source>
        <dbReference type="SAM" id="Phobius"/>
    </source>
</evidence>
<feature type="transmembrane region" description="Helical" evidence="8">
    <location>
        <begin position="260"/>
        <end position="280"/>
    </location>
</feature>
<dbReference type="Pfam" id="PF02133">
    <property type="entry name" value="Transp_cyt_pur"/>
    <property type="match status" value="1"/>
</dbReference>
<dbReference type="AlphaFoldDB" id="A0A9W9UE37"/>
<feature type="transmembrane region" description="Helical" evidence="8">
    <location>
        <begin position="119"/>
        <end position="139"/>
    </location>
</feature>
<dbReference type="PIRSF" id="PIRSF002744">
    <property type="entry name" value="Pur-cyt_permease"/>
    <property type="match status" value="1"/>
</dbReference>
<dbReference type="InterPro" id="IPR001248">
    <property type="entry name" value="Pur-cyt_permease"/>
</dbReference>
<keyword evidence="6 7" id="KW-0472">Membrane</keyword>
<sequence length="487" mass="53111">MSHEHCDKAEDPEASQKNQPWFHGKFDIEEGGIERVTDDQRQQNTTKFWNAATFWFSANMAVATLNIGSLGGSLGLGFWDSFIVILIVNLLSDLLPAWTATVGLSGLRMTTFSRYSFGYWGNMLVVVFSMVATTGWNAINSISGASVLNALSNGKFPTWAGVIVICTSVWIICALGISWIHRLDTYVWIPPLIVWCVAAGTGASSFTSEPSKHLDGANKAAAVLTYMASIFSFSVSWVNCAADYNVRMPADTPRWKIFSATYIGIFVPTVLVQTLGAAMYSGVVTNPEWKDAYTSSSIGGLLKMSLEPAGGFGKFLMVLAALSAIPNNIPNNYSFALHAQNLGPWAMRIPRIILVTFGFVVSIIVGCFAAMYFDSTLSTLLSVIGYWTVIHITVVMEEHFIFRRGWKTYDWDAWNSPAGLPFGWAAIGAFAFGFLGAALGMKVTWYAGPIASLIGKSGGNIGHELTFAFSGIVFPAFRWIEKRVGGR</sequence>
<comment type="subcellular location">
    <subcellularLocation>
        <location evidence="1">Membrane</location>
        <topology evidence="1">Multi-pass membrane protein</topology>
    </subcellularLocation>
</comment>